<dbReference type="PROSITE" id="PS51318">
    <property type="entry name" value="TAT"/>
    <property type="match status" value="1"/>
</dbReference>
<dbReference type="Gene3D" id="3.40.50.1240">
    <property type="entry name" value="Phosphoglycerate mutase-like"/>
    <property type="match status" value="1"/>
</dbReference>
<proteinExistence type="predicted"/>
<dbReference type="InterPro" id="IPR013078">
    <property type="entry name" value="His_Pase_superF_clade-1"/>
</dbReference>
<reference evidence="1 2" key="1">
    <citation type="journal article" date="2023" name="Nat. Commun.">
        <title>Origin of minicircular mitochondrial genomes in red algae.</title>
        <authorList>
            <person name="Lee Y."/>
            <person name="Cho C.H."/>
            <person name="Lee Y.M."/>
            <person name="Park S.I."/>
            <person name="Yang J.H."/>
            <person name="West J.A."/>
            <person name="Bhattacharya D."/>
            <person name="Yoon H.S."/>
        </authorList>
    </citation>
    <scope>NUCLEOTIDE SEQUENCE [LARGE SCALE GENOMIC DNA]</scope>
    <source>
        <strain evidence="1 2">CCMP1338</strain>
        <tissue evidence="1">Whole cell</tissue>
    </source>
</reference>
<dbReference type="InterPro" id="IPR029033">
    <property type="entry name" value="His_PPase_superfam"/>
</dbReference>
<dbReference type="InterPro" id="IPR019546">
    <property type="entry name" value="TAT_signal_bac_arc"/>
</dbReference>
<organism evidence="1 2">
    <name type="scientific">Rhodosorus marinus</name>
    <dbReference type="NCBI Taxonomy" id="101924"/>
    <lineage>
        <taxon>Eukaryota</taxon>
        <taxon>Rhodophyta</taxon>
        <taxon>Stylonematophyceae</taxon>
        <taxon>Stylonematales</taxon>
        <taxon>Stylonemataceae</taxon>
        <taxon>Rhodosorus</taxon>
    </lineage>
</organism>
<name>A0AAV8UV04_9RHOD</name>
<protein>
    <recommendedName>
        <fullName evidence="3">Twin-arginine translocation signal domain-containing protein</fullName>
    </recommendedName>
</protein>
<gene>
    <name evidence="1" type="ORF">NDN08_000910</name>
</gene>
<dbReference type="Pfam" id="PF00300">
    <property type="entry name" value="His_Phos_1"/>
    <property type="match status" value="1"/>
</dbReference>
<dbReference type="NCBIfam" id="TIGR01409">
    <property type="entry name" value="TAT_signal_seq"/>
    <property type="match status" value="1"/>
</dbReference>
<dbReference type="PANTHER" id="PTHR47580:SF1">
    <property type="entry name" value="PHOSPHOGLYCERATE MUTASE FAMILY PROTEIN"/>
    <property type="match status" value="1"/>
</dbReference>
<evidence type="ECO:0000313" key="1">
    <source>
        <dbReference type="EMBL" id="KAJ8904391.1"/>
    </source>
</evidence>
<accession>A0AAV8UV04</accession>
<dbReference type="AlphaFoldDB" id="A0AAV8UV04"/>
<dbReference type="SUPFAM" id="SSF53254">
    <property type="entry name" value="Phosphoglycerate mutase-like"/>
    <property type="match status" value="1"/>
</dbReference>
<sequence length="290" mass="32710">MGGDVCFTTSLKVRLPSSRNSVAKRTRVAWTCSISRRDFMAGSGALALTLLTPNKPAEARGLVLLPLRSPLENRYYFMRAGESKYDALGVIKTNPVEKLNVENGLTEKGHYQAVYAADKLEKNNIGPFGDREFWIWTGTDAKASETAEILMTRLNMRRENLVPEYSYLDCRGMGVYEGVETTKAVPIINSIDEKDHYLRMDLGEDGTPNESIHDVFLRMRQLISKTETMYQACDIVFVSPDSYTLSVLECALRNEELRHYGHYSYKPGELRAVVPTLVDPMLNYRKTSAA</sequence>
<dbReference type="EMBL" id="JAMWBK010000006">
    <property type="protein sequence ID" value="KAJ8904391.1"/>
    <property type="molecule type" value="Genomic_DNA"/>
</dbReference>
<keyword evidence="2" id="KW-1185">Reference proteome</keyword>
<evidence type="ECO:0008006" key="3">
    <source>
        <dbReference type="Google" id="ProtNLM"/>
    </source>
</evidence>
<dbReference type="PANTHER" id="PTHR47580">
    <property type="entry name" value="PHOSPHOGLYCERATE MUTASE FAMILY PROTEIN"/>
    <property type="match status" value="1"/>
</dbReference>
<evidence type="ECO:0000313" key="2">
    <source>
        <dbReference type="Proteomes" id="UP001157974"/>
    </source>
</evidence>
<dbReference type="Proteomes" id="UP001157974">
    <property type="component" value="Unassembled WGS sequence"/>
</dbReference>
<dbReference type="InterPro" id="IPR006311">
    <property type="entry name" value="TAT_signal"/>
</dbReference>
<comment type="caution">
    <text evidence="1">The sequence shown here is derived from an EMBL/GenBank/DDBJ whole genome shotgun (WGS) entry which is preliminary data.</text>
</comment>